<dbReference type="GeneID" id="68841104"/>
<dbReference type="CDD" id="cd03675">
    <property type="entry name" value="NUDIX_Hydrolase"/>
    <property type="match status" value="1"/>
</dbReference>
<keyword evidence="6" id="KW-0460">Magnesium</keyword>
<evidence type="ECO:0000256" key="2">
    <source>
        <dbReference type="ARBA" id="ARBA00007608"/>
    </source>
</evidence>
<organism evidence="8 9">
    <name type="scientific">Chromobacterium vaccinii</name>
    <dbReference type="NCBI Taxonomy" id="1108595"/>
    <lineage>
        <taxon>Bacteria</taxon>
        <taxon>Pseudomonadati</taxon>
        <taxon>Pseudomonadota</taxon>
        <taxon>Betaproteobacteria</taxon>
        <taxon>Neisseriales</taxon>
        <taxon>Chromobacteriaceae</taxon>
        <taxon>Chromobacterium</taxon>
    </lineage>
</organism>
<gene>
    <name evidence="6" type="primary">nudJ</name>
    <name evidence="8" type="ORF">BKX93_07745</name>
</gene>
<dbReference type="InterPro" id="IPR000086">
    <property type="entry name" value="NUDIX_hydrolase_dom"/>
</dbReference>
<dbReference type="EC" id="3.6.1.-" evidence="6"/>
<evidence type="ECO:0000313" key="8">
    <source>
        <dbReference type="EMBL" id="AOZ49901.1"/>
    </source>
</evidence>
<dbReference type="GO" id="GO:0004787">
    <property type="term" value="F:thiamine diphosphate phosphatase activity"/>
    <property type="evidence" value="ECO:0007669"/>
    <property type="project" value="InterPro"/>
</dbReference>
<dbReference type="PANTHER" id="PTHR43222:SF11">
    <property type="entry name" value="PHOSPHATASE NUDJ"/>
    <property type="match status" value="1"/>
</dbReference>
<evidence type="ECO:0000256" key="6">
    <source>
        <dbReference type="RuleBase" id="RU364043"/>
    </source>
</evidence>
<protein>
    <recommendedName>
        <fullName evidence="4 6">Phosphatase NudJ</fullName>
        <ecNumber evidence="6">3.6.1.-</ecNumber>
    </recommendedName>
</protein>
<dbReference type="InterPro" id="IPR015797">
    <property type="entry name" value="NUDIX_hydrolase-like_dom_sf"/>
</dbReference>
<evidence type="ECO:0000256" key="3">
    <source>
        <dbReference type="ARBA" id="ARBA00011245"/>
    </source>
</evidence>
<proteinExistence type="inferred from homology"/>
<evidence type="ECO:0000256" key="1">
    <source>
        <dbReference type="ARBA" id="ARBA00001946"/>
    </source>
</evidence>
<dbReference type="GO" id="GO:0017110">
    <property type="term" value="F:nucleoside diphosphate phosphatase activity"/>
    <property type="evidence" value="ECO:0007669"/>
    <property type="project" value="InterPro"/>
</dbReference>
<evidence type="ECO:0000313" key="9">
    <source>
        <dbReference type="Proteomes" id="UP000178776"/>
    </source>
</evidence>
<dbReference type="InterPro" id="IPR033713">
    <property type="entry name" value="NudJ"/>
</dbReference>
<comment type="subunit">
    <text evidence="3 6">Monomer.</text>
</comment>
<dbReference type="Gene3D" id="3.90.79.10">
    <property type="entry name" value="Nucleoside Triphosphate Pyrophosphohydrolase"/>
    <property type="match status" value="1"/>
</dbReference>
<dbReference type="PROSITE" id="PS51462">
    <property type="entry name" value="NUDIX"/>
    <property type="match status" value="1"/>
</dbReference>
<evidence type="ECO:0000256" key="4">
    <source>
        <dbReference type="ARBA" id="ARBA00015552"/>
    </source>
</evidence>
<dbReference type="RefSeq" id="WP_046166239.1">
    <property type="nucleotide sequence ID" value="NZ_CP017707.1"/>
</dbReference>
<evidence type="ECO:0000256" key="5">
    <source>
        <dbReference type="ARBA" id="ARBA00022801"/>
    </source>
</evidence>
<dbReference type="KEGG" id="cvc:BKX93_07745"/>
<comment type="cofactor">
    <cofactor evidence="1 6">
        <name>Mg(2+)</name>
        <dbReference type="ChEBI" id="CHEBI:18420"/>
    </cofactor>
</comment>
<feature type="domain" description="Nudix hydrolase" evidence="7">
    <location>
        <begin position="9"/>
        <end position="138"/>
    </location>
</feature>
<comment type="similarity">
    <text evidence="2 6">Belongs to the Nudix hydrolase family. NudJ subfamily.</text>
</comment>
<evidence type="ECO:0000259" key="7">
    <source>
        <dbReference type="PROSITE" id="PS51462"/>
    </source>
</evidence>
<name>A0A1D9LF58_9NEIS</name>
<dbReference type="EMBL" id="CP017707">
    <property type="protein sequence ID" value="AOZ49901.1"/>
    <property type="molecule type" value="Genomic_DNA"/>
</dbReference>
<dbReference type="PROSITE" id="PS00893">
    <property type="entry name" value="NUDIX_BOX"/>
    <property type="match status" value="1"/>
</dbReference>
<dbReference type="STRING" id="1108595.BKX93_07745"/>
<keyword evidence="5 6" id="KW-0378">Hydrolase</keyword>
<dbReference type="AlphaFoldDB" id="A0A1D9LF58"/>
<dbReference type="PANTHER" id="PTHR43222">
    <property type="entry name" value="NUDIX HYDROLASE 23"/>
    <property type="match status" value="1"/>
</dbReference>
<dbReference type="SUPFAM" id="SSF55811">
    <property type="entry name" value="Nudix"/>
    <property type="match status" value="1"/>
</dbReference>
<reference evidence="8 9" key="1">
    <citation type="submission" date="2016-10" db="EMBL/GenBank/DDBJ databases">
        <title>Chromobacterium muskegensis sp. nov., an insecticidal bacterium isolated from Sphagnum bogs.</title>
        <authorList>
            <person name="Sparks M.E."/>
            <person name="Blackburn M.B."/>
            <person name="Gundersen-Rindal D.E."/>
            <person name="Mitchell A."/>
            <person name="Farrar R."/>
            <person name="Kuhar D."/>
        </authorList>
    </citation>
    <scope>NUCLEOTIDE SEQUENCE [LARGE SCALE GENOMIC DNA]</scope>
    <source>
        <strain evidence="8 9">21-1</strain>
    </source>
</reference>
<accession>A0A1D9LF58</accession>
<dbReference type="InterPro" id="IPR020084">
    <property type="entry name" value="NUDIX_hydrolase_CS"/>
</dbReference>
<dbReference type="Proteomes" id="UP000178776">
    <property type="component" value="Chromosome"/>
</dbReference>
<dbReference type="Pfam" id="PF00293">
    <property type="entry name" value="NUDIX"/>
    <property type="match status" value="1"/>
</dbReference>
<dbReference type="GO" id="GO:0017111">
    <property type="term" value="F:ribonucleoside triphosphate phosphatase activity"/>
    <property type="evidence" value="ECO:0007669"/>
    <property type="project" value="InterPro"/>
</dbReference>
<sequence length="155" mass="17363">MIVNNKEHQWKPNATVAAIIERDGRFLMIEEETPSGLRLNQPAGHLERGETLLQAVAREALEESGWLFTPRGLTGIYLADTQDGDITYMRFAFHGDAVPPASPPRLDEGIVAVHWLAYEDIAAQTARLRSPVVLQCLADYRNGIAYPLQLIRDLR</sequence>